<feature type="domain" description="Erythromycin biosynthesis protein CIII-like C-terminal" evidence="4">
    <location>
        <begin position="224"/>
        <end position="370"/>
    </location>
</feature>
<dbReference type="GO" id="GO:0016757">
    <property type="term" value="F:glycosyltransferase activity"/>
    <property type="evidence" value="ECO:0007669"/>
    <property type="project" value="UniProtKB-KW"/>
</dbReference>
<dbReference type="SUPFAM" id="SSF53756">
    <property type="entry name" value="UDP-Glycosyltransferase/glycogen phosphorylase"/>
    <property type="match status" value="1"/>
</dbReference>
<dbReference type="InterPro" id="IPR010610">
    <property type="entry name" value="EryCIII-like_C"/>
</dbReference>
<reference evidence="6" key="1">
    <citation type="journal article" date="2017" name="Tetrahedron">
        <title>Isolation, structure elucidation and biosynthesis of monomeric benzo[b]fluorene nenestatin from Micromonospora echinospora SCSIO 04089.</title>
        <authorList>
            <person name="Jiang X."/>
            <person name="Zhang Q."/>
            <person name="Zhu Y."/>
            <person name="Nie F."/>
            <person name="Wu Z."/>
            <person name="Yang C."/>
            <person name="Zhang L."/>
            <person name="Tian X."/>
            <person name="Zhang C."/>
        </authorList>
    </citation>
    <scope>NUCLEOTIDE SEQUENCE</scope>
    <source>
        <strain evidence="6">SCSIO 04089</strain>
    </source>
</reference>
<dbReference type="PANTHER" id="PTHR48050:SF13">
    <property type="entry name" value="STEROL 3-BETA-GLUCOSYLTRANSFERASE UGT80A2"/>
    <property type="match status" value="1"/>
</dbReference>
<evidence type="ECO:0000256" key="3">
    <source>
        <dbReference type="ARBA" id="ARBA00022679"/>
    </source>
</evidence>
<evidence type="ECO:0000259" key="4">
    <source>
        <dbReference type="Pfam" id="PF06722"/>
    </source>
</evidence>
<comment type="similarity">
    <text evidence="1">Belongs to the glycosyltransferase 28 family.</text>
</comment>
<organism evidence="6">
    <name type="scientific">Micromonospora echinospora</name>
    <name type="common">Micromonospora purpurea</name>
    <dbReference type="NCBI Taxonomy" id="1877"/>
    <lineage>
        <taxon>Bacteria</taxon>
        <taxon>Bacillati</taxon>
        <taxon>Actinomycetota</taxon>
        <taxon>Actinomycetes</taxon>
        <taxon>Micromonosporales</taxon>
        <taxon>Micromonosporaceae</taxon>
        <taxon>Micromonospora</taxon>
    </lineage>
</organism>
<dbReference type="AlphaFoldDB" id="A0A2C9DJS3"/>
<keyword evidence="2" id="KW-0328">Glycosyltransferase</keyword>
<dbReference type="Pfam" id="PF06722">
    <property type="entry name" value="EryCIII-like_C"/>
    <property type="match status" value="1"/>
</dbReference>
<name>A0A2C9DJS3_MICEC</name>
<proteinExistence type="inferred from homology"/>
<evidence type="ECO:0000256" key="2">
    <source>
        <dbReference type="ARBA" id="ARBA00022676"/>
    </source>
</evidence>
<protein>
    <submittedName>
        <fullName evidence="6">Glycosyltransferase</fullName>
    </submittedName>
</protein>
<dbReference type="Gene3D" id="3.40.50.2000">
    <property type="entry name" value="Glycogen Phosphorylase B"/>
    <property type="match status" value="2"/>
</dbReference>
<keyword evidence="3 6" id="KW-0808">Transferase</keyword>
<dbReference type="Pfam" id="PF21036">
    <property type="entry name" value="EryCIII-like_N"/>
    <property type="match status" value="1"/>
</dbReference>
<sequence>MRFLFLTTGSHVTVYATAALAKAVRNAGHELLVATNEPLIDAVEGIGVPGVSIMPEPIRHFLTGVGSTDEMVVAGRGLARMAAAATPTLRDLAEDWAPDVVLGSSMSYAAGLLATRLGVPFVRHAEYLQIPMTEIDPAAEEELAPQLKDLGLGGLPDPAMLIDVTPPSLGPSPSARAQPMGFVATNPQRRLERWMYTRPTDRPRVLITSGTHHRMLAGSALHHLVRQLTSAGAEVVIAAHAEVAAEFGADTDDVRVGWIPLDVVVPTCDLTVHHGGATTAMTIMTAGVPQLITPPNTHTRAIAGVLSAAGAARTIRSELPEGSHDLADAMAADSREILADPRYSRRARALAAEIAALPTPADVVRRMESLVTG</sequence>
<dbReference type="InterPro" id="IPR048284">
    <property type="entry name" value="EryCIII-like_N"/>
</dbReference>
<evidence type="ECO:0000259" key="5">
    <source>
        <dbReference type="Pfam" id="PF21036"/>
    </source>
</evidence>
<dbReference type="EMBL" id="KY454837">
    <property type="protein sequence ID" value="ARD70889.1"/>
    <property type="molecule type" value="Genomic_DNA"/>
</dbReference>
<accession>A0A2C9DJS3</accession>
<dbReference type="InterPro" id="IPR050426">
    <property type="entry name" value="Glycosyltransferase_28"/>
</dbReference>
<evidence type="ECO:0000313" key="6">
    <source>
        <dbReference type="EMBL" id="ARD70889.1"/>
    </source>
</evidence>
<evidence type="ECO:0000256" key="1">
    <source>
        <dbReference type="ARBA" id="ARBA00006962"/>
    </source>
</evidence>
<feature type="domain" description="Erythromycin biosynthesis protein CIII-like N-terminal" evidence="5">
    <location>
        <begin position="85"/>
        <end position="210"/>
    </location>
</feature>
<dbReference type="PANTHER" id="PTHR48050">
    <property type="entry name" value="STEROL 3-BETA-GLUCOSYLTRANSFERASE"/>
    <property type="match status" value="1"/>
</dbReference>